<evidence type="ECO:0000313" key="3">
    <source>
        <dbReference type="EMBL" id="OTF78750.1"/>
    </source>
</evidence>
<feature type="compositionally biased region" description="Polar residues" evidence="1">
    <location>
        <begin position="192"/>
        <end position="201"/>
    </location>
</feature>
<evidence type="ECO:0000313" key="4">
    <source>
        <dbReference type="Proteomes" id="UP000194236"/>
    </source>
</evidence>
<proteinExistence type="predicted"/>
<feature type="domain" description="Myelin gene regulatory factor C-terminal" evidence="2">
    <location>
        <begin position="214"/>
        <end position="362"/>
    </location>
</feature>
<feature type="compositionally biased region" description="Low complexity" evidence="1">
    <location>
        <begin position="111"/>
        <end position="140"/>
    </location>
</feature>
<dbReference type="Pfam" id="PF13888">
    <property type="entry name" value="MRF_C2"/>
    <property type="match status" value="1"/>
</dbReference>
<feature type="region of interest" description="Disordered" evidence="1">
    <location>
        <begin position="1"/>
        <end position="21"/>
    </location>
</feature>
<comment type="caution">
    <text evidence="3">The sequence shown here is derived from an EMBL/GenBank/DDBJ whole genome shotgun (WGS) entry which is preliminary data.</text>
</comment>
<dbReference type="Proteomes" id="UP000194236">
    <property type="component" value="Unassembled WGS sequence"/>
</dbReference>
<dbReference type="AlphaFoldDB" id="A0A1Y3BCW4"/>
<accession>A0A1Y3BCW4</accession>
<gene>
    <name evidence="3" type="ORF">BLA29_005492</name>
</gene>
<reference evidence="3 4" key="1">
    <citation type="submission" date="2017-03" db="EMBL/GenBank/DDBJ databases">
        <title>Genome Survey of Euroglyphus maynei.</title>
        <authorList>
            <person name="Arlian L.G."/>
            <person name="Morgan M.S."/>
            <person name="Rider S.D."/>
        </authorList>
    </citation>
    <scope>NUCLEOTIDE SEQUENCE [LARGE SCALE GENOMIC DNA]</scope>
    <source>
        <strain evidence="3">Arlian Lab</strain>
        <tissue evidence="3">Whole body</tissue>
    </source>
</reference>
<dbReference type="EMBL" id="MUJZ01026430">
    <property type="protein sequence ID" value="OTF78750.1"/>
    <property type="molecule type" value="Genomic_DNA"/>
</dbReference>
<sequence length="364" mass="41755">MMNKQNRLDKDRNSHPQPTAIPVLKPQVLGTPNGCYDYTSTALCTVHCCSDENYHVYHLNSNIEPTNTNLKDPNKSHYIDHKFQMNDLAEESSTMNETVSDDQSSNGTMTSALRSESVNSSSLSNPNHSKFNPNESNSSNSKKKRTDKGMSFGDDNAGNKYSHSSGIQDIHSLNDFHDSKFRKRRKRRETGKSSTQNNMYNTYPKKDLARMVEMIKLLELNATIDYSYCTKLHCTQGFGNRFHYTIPISKYMELEYVTLQFELNQEMKVDHCEMKEKPVSCSSGYYGMENVPQSYKKTANHILLPESNPHWRLPIGIYQRSSYLFRILARDIIADSVCPCNLPESQAGSSFVEYKFEFIRKCDK</sequence>
<protein>
    <recommendedName>
        <fullName evidence="2">Myelin gene regulatory factor C-terminal domain-containing protein</fullName>
    </recommendedName>
</protein>
<feature type="compositionally biased region" description="Polar residues" evidence="1">
    <location>
        <begin position="91"/>
        <end position="110"/>
    </location>
</feature>
<keyword evidence="4" id="KW-1185">Reference proteome</keyword>
<feature type="region of interest" description="Disordered" evidence="1">
    <location>
        <begin position="90"/>
        <end position="201"/>
    </location>
</feature>
<dbReference type="InterPro" id="IPR025719">
    <property type="entry name" value="MYRF_C2"/>
</dbReference>
<feature type="compositionally biased region" description="Basic residues" evidence="1">
    <location>
        <begin position="180"/>
        <end position="189"/>
    </location>
</feature>
<feature type="compositionally biased region" description="Basic and acidic residues" evidence="1">
    <location>
        <begin position="1"/>
        <end position="14"/>
    </location>
</feature>
<organism evidence="3 4">
    <name type="scientific">Euroglyphus maynei</name>
    <name type="common">Mayne's house dust mite</name>
    <dbReference type="NCBI Taxonomy" id="6958"/>
    <lineage>
        <taxon>Eukaryota</taxon>
        <taxon>Metazoa</taxon>
        <taxon>Ecdysozoa</taxon>
        <taxon>Arthropoda</taxon>
        <taxon>Chelicerata</taxon>
        <taxon>Arachnida</taxon>
        <taxon>Acari</taxon>
        <taxon>Acariformes</taxon>
        <taxon>Sarcoptiformes</taxon>
        <taxon>Astigmata</taxon>
        <taxon>Psoroptidia</taxon>
        <taxon>Analgoidea</taxon>
        <taxon>Pyroglyphidae</taxon>
        <taxon>Pyroglyphinae</taxon>
        <taxon>Euroglyphus</taxon>
    </lineage>
</organism>
<evidence type="ECO:0000256" key="1">
    <source>
        <dbReference type="SAM" id="MobiDB-lite"/>
    </source>
</evidence>
<evidence type="ECO:0000259" key="2">
    <source>
        <dbReference type="Pfam" id="PF13888"/>
    </source>
</evidence>
<name>A0A1Y3BCW4_EURMA</name>